<evidence type="ECO:0000313" key="2">
    <source>
        <dbReference type="EMBL" id="TDQ39330.1"/>
    </source>
</evidence>
<evidence type="ECO:0000313" key="3">
    <source>
        <dbReference type="Proteomes" id="UP000294575"/>
    </source>
</evidence>
<dbReference type="RefSeq" id="WP_101497525.1">
    <property type="nucleotide sequence ID" value="NZ_LNJZ01000009.1"/>
</dbReference>
<keyword evidence="1" id="KW-0812">Transmembrane</keyword>
<dbReference type="AlphaFoldDB" id="A0A4R6TZC9"/>
<organism evidence="2 3">
    <name type="scientific">Thiopseudomonas denitrificans</name>
    <dbReference type="NCBI Taxonomy" id="1501432"/>
    <lineage>
        <taxon>Bacteria</taxon>
        <taxon>Pseudomonadati</taxon>
        <taxon>Pseudomonadota</taxon>
        <taxon>Gammaproteobacteria</taxon>
        <taxon>Pseudomonadales</taxon>
        <taxon>Pseudomonadaceae</taxon>
        <taxon>Thiopseudomonas</taxon>
    </lineage>
</organism>
<evidence type="ECO:0000256" key="1">
    <source>
        <dbReference type="SAM" id="Phobius"/>
    </source>
</evidence>
<dbReference type="EMBL" id="SNYK01000002">
    <property type="protein sequence ID" value="TDQ39330.1"/>
    <property type="molecule type" value="Genomic_DNA"/>
</dbReference>
<protein>
    <submittedName>
        <fullName evidence="2">Uncharacterized protein</fullName>
    </submittedName>
</protein>
<feature type="transmembrane region" description="Helical" evidence="1">
    <location>
        <begin position="29"/>
        <end position="47"/>
    </location>
</feature>
<accession>A0A4R6TZC9</accession>
<proteinExistence type="predicted"/>
<name>A0A4R6TZC9_9GAMM</name>
<feature type="transmembrane region" description="Helical" evidence="1">
    <location>
        <begin position="53"/>
        <end position="74"/>
    </location>
</feature>
<keyword evidence="1" id="KW-0472">Membrane</keyword>
<keyword evidence="3" id="KW-1185">Reference proteome</keyword>
<dbReference type="Proteomes" id="UP000294575">
    <property type="component" value="Unassembled WGS sequence"/>
</dbReference>
<sequence length="331" mass="36542">MTALLILGGALLAVLGWLWLWLRSARIHWFWALTGVLPPLALLSGLLNLRHALLPLLVQLAGLGLLGSGLWQLWQADPQQLERLLHGQWSEQQILAVDAGQLQGQLQGQSFLPGQVLLERGVLTLRQGQDFIASKELRIDLRAHGAALLDEEFRLDILPTDSGLLPMVEVLWQDGQTAQPQARRIQRGYTLRLDLKRQPAGVDGQLYLSLPSRLATVVSGNFHVSAADEQTDPDWYRAQPQETGATDATELPATSAGSAQPLALEQLLTRPDNYLRHTMSLETVAGRQLDGEFQGINEEGELLIRQRVGKSGFAVFHVMPDEVSQILLLNP</sequence>
<dbReference type="OrthoDB" id="6074146at2"/>
<gene>
    <name evidence="2" type="ORF">DFQ45_10218</name>
</gene>
<keyword evidence="1" id="KW-1133">Transmembrane helix</keyword>
<feature type="transmembrane region" description="Helical" evidence="1">
    <location>
        <begin position="6"/>
        <end position="22"/>
    </location>
</feature>
<comment type="caution">
    <text evidence="2">The sequence shown here is derived from an EMBL/GenBank/DDBJ whole genome shotgun (WGS) entry which is preliminary data.</text>
</comment>
<reference evidence="2 3" key="1">
    <citation type="submission" date="2019-03" db="EMBL/GenBank/DDBJ databases">
        <title>Genomic Encyclopedia of Type Strains, Phase IV (KMG-IV): sequencing the most valuable type-strain genomes for metagenomic binning, comparative biology and taxonomic classification.</title>
        <authorList>
            <person name="Goeker M."/>
        </authorList>
    </citation>
    <scope>NUCLEOTIDE SEQUENCE [LARGE SCALE GENOMIC DNA]</scope>
    <source>
        <strain evidence="2 3">DSM 28679</strain>
    </source>
</reference>